<sequence length="90" mass="10744">MKLKKDDYDFLAKHVPEIDDYVENKAVDERFVHFELSEENFYNIQSDMNDSIVAYGMDQQDTVNAIGKKLYQLYDLLPYLDDENLEYFSE</sequence>
<proteinExistence type="predicted"/>
<name>A0AAW9NP64_9BACL</name>
<comment type="caution">
    <text evidence="1">The sequence shown here is derived from an EMBL/GenBank/DDBJ whole genome shotgun (WGS) entry which is preliminary data.</text>
</comment>
<keyword evidence="2" id="KW-1185">Reference proteome</keyword>
<dbReference type="RefSeq" id="WP_326122057.1">
    <property type="nucleotide sequence ID" value="NZ_JARSFG010000005.1"/>
</dbReference>
<dbReference type="AlphaFoldDB" id="A0AAW9NP64"/>
<dbReference type="Proteomes" id="UP001344888">
    <property type="component" value="Unassembled WGS sequence"/>
</dbReference>
<accession>A0AAW9NP64</accession>
<protein>
    <submittedName>
        <fullName evidence="1">Uncharacterized protein</fullName>
    </submittedName>
</protein>
<dbReference type="EMBL" id="JARSFG010000005">
    <property type="protein sequence ID" value="MEC1177628.1"/>
    <property type="molecule type" value="Genomic_DNA"/>
</dbReference>
<gene>
    <name evidence="1" type="ORF">P9B03_03955</name>
</gene>
<organism evidence="1 2">
    <name type="scientific">Metasolibacillus meyeri</name>
    <dbReference type="NCBI Taxonomy" id="1071052"/>
    <lineage>
        <taxon>Bacteria</taxon>
        <taxon>Bacillati</taxon>
        <taxon>Bacillota</taxon>
        <taxon>Bacilli</taxon>
        <taxon>Bacillales</taxon>
        <taxon>Caryophanaceae</taxon>
        <taxon>Metasolibacillus</taxon>
    </lineage>
</organism>
<reference evidence="1 2" key="1">
    <citation type="submission" date="2023-03" db="EMBL/GenBank/DDBJ databases">
        <title>Bacillus Genome Sequencing.</title>
        <authorList>
            <person name="Dunlap C."/>
        </authorList>
    </citation>
    <scope>NUCLEOTIDE SEQUENCE [LARGE SCALE GENOMIC DNA]</scope>
    <source>
        <strain evidence="1 2">B-59205</strain>
    </source>
</reference>
<evidence type="ECO:0000313" key="1">
    <source>
        <dbReference type="EMBL" id="MEC1177628.1"/>
    </source>
</evidence>
<evidence type="ECO:0000313" key="2">
    <source>
        <dbReference type="Proteomes" id="UP001344888"/>
    </source>
</evidence>